<organism evidence="2 3">
    <name type="scientific">Anabaena lutea FACHB-196</name>
    <dbReference type="NCBI Taxonomy" id="2692881"/>
    <lineage>
        <taxon>Bacteria</taxon>
        <taxon>Bacillati</taxon>
        <taxon>Cyanobacteriota</taxon>
        <taxon>Cyanophyceae</taxon>
        <taxon>Nostocales</taxon>
        <taxon>Nostocaceae</taxon>
        <taxon>Anabaena</taxon>
    </lineage>
</organism>
<feature type="domain" description="DUF4365" evidence="1">
    <location>
        <begin position="14"/>
        <end position="143"/>
    </location>
</feature>
<evidence type="ECO:0000259" key="1">
    <source>
        <dbReference type="Pfam" id="PF14280"/>
    </source>
</evidence>
<evidence type="ECO:0000313" key="2">
    <source>
        <dbReference type="EMBL" id="MBD2566917.1"/>
    </source>
</evidence>
<protein>
    <submittedName>
        <fullName evidence="2">DUF4365 domain-containing protein</fullName>
    </submittedName>
</protein>
<keyword evidence="3" id="KW-1185">Reference proteome</keyword>
<dbReference type="InterPro" id="IPR025375">
    <property type="entry name" value="DUF4365"/>
</dbReference>
<dbReference type="Pfam" id="PF14280">
    <property type="entry name" value="DUF4365"/>
    <property type="match status" value="1"/>
</dbReference>
<proteinExistence type="predicted"/>
<evidence type="ECO:0000313" key="3">
    <source>
        <dbReference type="Proteomes" id="UP000640531"/>
    </source>
</evidence>
<dbReference type="EMBL" id="JACJST010000002">
    <property type="protein sequence ID" value="MBD2566917.1"/>
    <property type="molecule type" value="Genomic_DNA"/>
</dbReference>
<sequence>MQTEQPWYIGLRSKALAVVYLTRRDDLIVDTEKKEHDLDILVSIRQNGKNINRIFGVEVKAIKSSPNIIQNDHIFNIEGADINVLQSRFIKCNFPICLFFFTLDNDNGYYKWISEPILDNENSNKLKSNGSPEFRKLTNEAINDIVSLVNQWYENQPTNYVISRRERYQVRDALKQITQKRAAKDDLEHATKEVKP</sequence>
<dbReference type="Proteomes" id="UP000640531">
    <property type="component" value="Unassembled WGS sequence"/>
</dbReference>
<name>A0ABR8FCI6_9NOST</name>
<reference evidence="2 3" key="1">
    <citation type="journal article" date="2020" name="ISME J.">
        <title>Comparative genomics reveals insights into cyanobacterial evolution and habitat adaptation.</title>
        <authorList>
            <person name="Chen M.Y."/>
            <person name="Teng W.K."/>
            <person name="Zhao L."/>
            <person name="Hu C.X."/>
            <person name="Zhou Y.K."/>
            <person name="Han B.P."/>
            <person name="Song L.R."/>
            <person name="Shu W.S."/>
        </authorList>
    </citation>
    <scope>NUCLEOTIDE SEQUENCE [LARGE SCALE GENOMIC DNA]</scope>
    <source>
        <strain evidence="2 3">FACHB-196</strain>
    </source>
</reference>
<accession>A0ABR8FCI6</accession>
<gene>
    <name evidence="2" type="ORF">H6G59_03210</name>
</gene>
<comment type="caution">
    <text evidence="2">The sequence shown here is derived from an EMBL/GenBank/DDBJ whole genome shotgun (WGS) entry which is preliminary data.</text>
</comment>
<dbReference type="RefSeq" id="WP_190711727.1">
    <property type="nucleotide sequence ID" value="NZ_JACJST010000002.1"/>
</dbReference>